<dbReference type="Proteomes" id="UP000053766">
    <property type="component" value="Unassembled WGS sequence"/>
</dbReference>
<accession>A0A0D8Y3A7</accession>
<sequence length="98" mass="11115">MYNNPGFHSNDFIAKMKKIGVKETNMLYEEGKGHGIVLLYNSEFNSLYLPSLKLISHPKKAKAAIMYNNPGFHSNDFIAKMKKIGVKETNMLYEEGKG</sequence>
<organism evidence="1 2">
    <name type="scientific">Dictyocaulus viviparus</name>
    <name type="common">Bovine lungworm</name>
    <dbReference type="NCBI Taxonomy" id="29172"/>
    <lineage>
        <taxon>Eukaryota</taxon>
        <taxon>Metazoa</taxon>
        <taxon>Ecdysozoa</taxon>
        <taxon>Nematoda</taxon>
        <taxon>Chromadorea</taxon>
        <taxon>Rhabditida</taxon>
        <taxon>Rhabditina</taxon>
        <taxon>Rhabditomorpha</taxon>
        <taxon>Strongyloidea</taxon>
        <taxon>Metastrongylidae</taxon>
        <taxon>Dictyocaulus</taxon>
    </lineage>
</organism>
<reference evidence="2" key="2">
    <citation type="journal article" date="2016" name="Sci. Rep.">
        <title>Dictyocaulus viviparus genome, variome and transcriptome elucidate lungworm biology and support future intervention.</title>
        <authorList>
            <person name="McNulty S.N."/>
            <person name="Strube C."/>
            <person name="Rosa B.A."/>
            <person name="Martin J.C."/>
            <person name="Tyagi R."/>
            <person name="Choi Y.J."/>
            <person name="Wang Q."/>
            <person name="Hallsworth Pepin K."/>
            <person name="Zhang X."/>
            <person name="Ozersky P."/>
            <person name="Wilson R.K."/>
            <person name="Sternberg P.W."/>
            <person name="Gasser R.B."/>
            <person name="Mitreva M."/>
        </authorList>
    </citation>
    <scope>NUCLEOTIDE SEQUENCE [LARGE SCALE GENOMIC DNA]</scope>
    <source>
        <strain evidence="2">HannoverDv2000</strain>
    </source>
</reference>
<evidence type="ECO:0000313" key="2">
    <source>
        <dbReference type="Proteomes" id="UP000053766"/>
    </source>
</evidence>
<reference evidence="1 2" key="1">
    <citation type="submission" date="2013-11" db="EMBL/GenBank/DDBJ databases">
        <title>Draft genome of the bovine lungworm Dictyocaulus viviparus.</title>
        <authorList>
            <person name="Mitreva M."/>
        </authorList>
    </citation>
    <scope>NUCLEOTIDE SEQUENCE [LARGE SCALE GENOMIC DNA]</scope>
    <source>
        <strain evidence="1 2">HannoverDv2000</strain>
    </source>
</reference>
<dbReference type="EMBL" id="KN716204">
    <property type="protein sequence ID" value="KJH50509.1"/>
    <property type="molecule type" value="Genomic_DNA"/>
</dbReference>
<dbReference type="AlphaFoldDB" id="A0A0D8Y3A7"/>
<evidence type="ECO:0000313" key="1">
    <source>
        <dbReference type="EMBL" id="KJH50509.1"/>
    </source>
</evidence>
<gene>
    <name evidence="1" type="ORF">DICVIV_03359</name>
</gene>
<name>A0A0D8Y3A7_DICVI</name>
<protein>
    <submittedName>
        <fullName evidence="1">Uncharacterized protein</fullName>
    </submittedName>
</protein>
<keyword evidence="2" id="KW-1185">Reference proteome</keyword>
<proteinExistence type="predicted"/>